<proteinExistence type="predicted"/>
<reference evidence="1" key="2">
    <citation type="journal article" date="2023" name="IMA Fungus">
        <title>Comparative genomic study of the Penicillium genus elucidates a diverse pangenome and 15 lateral gene transfer events.</title>
        <authorList>
            <person name="Petersen C."/>
            <person name="Sorensen T."/>
            <person name="Nielsen M.R."/>
            <person name="Sondergaard T.E."/>
            <person name="Sorensen J.L."/>
            <person name="Fitzpatrick D.A."/>
            <person name="Frisvad J.C."/>
            <person name="Nielsen K.L."/>
        </authorList>
    </citation>
    <scope>NUCLEOTIDE SEQUENCE</scope>
    <source>
        <strain evidence="1">IBT 29677</strain>
    </source>
</reference>
<gene>
    <name evidence="1" type="ORF">N7509_007771</name>
</gene>
<dbReference type="EMBL" id="JAPZBU010000008">
    <property type="protein sequence ID" value="KAJ5392281.1"/>
    <property type="molecule type" value="Genomic_DNA"/>
</dbReference>
<dbReference type="RefSeq" id="XP_056487959.1">
    <property type="nucleotide sequence ID" value="XM_056632408.1"/>
</dbReference>
<dbReference type="Proteomes" id="UP001147747">
    <property type="component" value="Unassembled WGS sequence"/>
</dbReference>
<keyword evidence="2" id="KW-1185">Reference proteome</keyword>
<evidence type="ECO:0000313" key="2">
    <source>
        <dbReference type="Proteomes" id="UP001147747"/>
    </source>
</evidence>
<reference evidence="1" key="1">
    <citation type="submission" date="2022-12" db="EMBL/GenBank/DDBJ databases">
        <authorList>
            <person name="Petersen C."/>
        </authorList>
    </citation>
    <scope>NUCLEOTIDE SEQUENCE</scope>
    <source>
        <strain evidence="1">IBT 29677</strain>
    </source>
</reference>
<dbReference type="AlphaFoldDB" id="A0A9W9VZN7"/>
<organism evidence="1 2">
    <name type="scientific">Penicillium cosmopolitanum</name>
    <dbReference type="NCBI Taxonomy" id="1131564"/>
    <lineage>
        <taxon>Eukaryota</taxon>
        <taxon>Fungi</taxon>
        <taxon>Dikarya</taxon>
        <taxon>Ascomycota</taxon>
        <taxon>Pezizomycotina</taxon>
        <taxon>Eurotiomycetes</taxon>
        <taxon>Eurotiomycetidae</taxon>
        <taxon>Eurotiales</taxon>
        <taxon>Aspergillaceae</taxon>
        <taxon>Penicillium</taxon>
    </lineage>
</organism>
<comment type="caution">
    <text evidence="1">The sequence shown here is derived from an EMBL/GenBank/DDBJ whole genome shotgun (WGS) entry which is preliminary data.</text>
</comment>
<protein>
    <submittedName>
        <fullName evidence="1">Uncharacterized protein</fullName>
    </submittedName>
</protein>
<evidence type="ECO:0000313" key="1">
    <source>
        <dbReference type="EMBL" id="KAJ5392281.1"/>
    </source>
</evidence>
<sequence>MFVLTRLTLSIDFFDIPATSSFDQYLAQNITLSIISAMDENPCSQPSSVYGAALVLCLTLVLRILMAENRFDEPDAGLIPLFAYFFRHFWCKDPDWGLAYTTLRTYRVHLPLTAREVRWRKDAMWTWFLTILQFKKVNELDDEDLLEENEHKWAQDIADFDDTEKLLLDPATTQKSESDLILVYGRNVISIPDGEALVPDLEELGPQNALCLTILVLLLGLNGVFIS</sequence>
<dbReference type="GeneID" id="81371388"/>
<name>A0A9W9VZN7_9EURO</name>
<accession>A0A9W9VZN7</accession>